<dbReference type="Gene3D" id="2.170.16.10">
    <property type="entry name" value="Hedgehog/Intein (Hint) domain"/>
    <property type="match status" value="1"/>
</dbReference>
<organism evidence="1 2">
    <name type="scientific">Streptomyces chromofuscus</name>
    <dbReference type="NCBI Taxonomy" id="42881"/>
    <lineage>
        <taxon>Bacteria</taxon>
        <taxon>Bacillati</taxon>
        <taxon>Actinomycetota</taxon>
        <taxon>Actinomycetes</taxon>
        <taxon>Kitasatosporales</taxon>
        <taxon>Streptomycetaceae</taxon>
        <taxon>Streptomyces</taxon>
    </lineage>
</organism>
<accession>A0A7M2T1M3</accession>
<protein>
    <recommendedName>
        <fullName evidence="3">Intein C-terminal splicing domain-containing protein</fullName>
    </recommendedName>
</protein>
<dbReference type="KEGG" id="schf:IPT68_22335"/>
<sequence>MWLQTAAGTWVQITAIDDAHRSQKVHNLTVEGQHTYFVLAGNAPVLVHNAKRDRTDPEAVCPIGPYAAESIPARSKSQKFDESPGGERDQINEIGSRFGCHTCGIIFPFGSKKGYVPDHQPISSWVPDGFPQRLYSQCIDCSRKQAGWARQLAPVMLPSYERIAKEMGL</sequence>
<keyword evidence="2" id="KW-1185">Reference proteome</keyword>
<dbReference type="Proteomes" id="UP000594008">
    <property type="component" value="Chromosome"/>
</dbReference>
<dbReference type="PANTHER" id="PTHR38585">
    <property type="entry name" value="TRANSMEMBRANE PROTEIN"/>
    <property type="match status" value="1"/>
</dbReference>
<dbReference type="EMBL" id="CP063374">
    <property type="protein sequence ID" value="QOV42550.1"/>
    <property type="molecule type" value="Genomic_DNA"/>
</dbReference>
<dbReference type="PANTHER" id="PTHR38585:SF1">
    <property type="entry name" value="TRANSMEMBRANE PROTEIN"/>
    <property type="match status" value="1"/>
</dbReference>
<evidence type="ECO:0008006" key="3">
    <source>
        <dbReference type="Google" id="ProtNLM"/>
    </source>
</evidence>
<dbReference type="NCBIfam" id="TIGR01443">
    <property type="entry name" value="intein_Cterm"/>
    <property type="match status" value="1"/>
</dbReference>
<reference evidence="1 2" key="1">
    <citation type="submission" date="2020-10" db="EMBL/GenBank/DDBJ databases">
        <title>Streptomyces chromofuscus complate genome analysis.</title>
        <authorList>
            <person name="Anwar N."/>
        </authorList>
    </citation>
    <scope>NUCLEOTIDE SEQUENCE [LARGE SCALE GENOMIC DNA]</scope>
    <source>
        <strain evidence="1 2">DSM 40273</strain>
    </source>
</reference>
<dbReference type="InterPro" id="IPR030934">
    <property type="entry name" value="Intein_C"/>
</dbReference>
<name>A0A7M2T1M3_STRCW</name>
<gene>
    <name evidence="1" type="ORF">IPT68_22335</name>
</gene>
<evidence type="ECO:0000313" key="2">
    <source>
        <dbReference type="Proteomes" id="UP000594008"/>
    </source>
</evidence>
<dbReference type="RefSeq" id="WP_189700925.1">
    <property type="nucleotide sequence ID" value="NZ_CP063374.1"/>
</dbReference>
<dbReference type="PROSITE" id="PS50818">
    <property type="entry name" value="INTEIN_C_TER"/>
    <property type="match status" value="1"/>
</dbReference>
<proteinExistence type="predicted"/>
<evidence type="ECO:0000313" key="1">
    <source>
        <dbReference type="EMBL" id="QOV42550.1"/>
    </source>
</evidence>
<dbReference type="AlphaFoldDB" id="A0A7M2T1M3"/>